<dbReference type="SMART" id="SM00222">
    <property type="entry name" value="Sec7"/>
    <property type="match status" value="1"/>
</dbReference>
<gene>
    <name evidence="3" type="primary">SPOSA6832_01210</name>
</gene>
<feature type="region of interest" description="Disordered" evidence="1">
    <location>
        <begin position="1047"/>
        <end position="1095"/>
    </location>
</feature>
<accession>A0A0D6EIH6</accession>
<dbReference type="InterPro" id="IPR041681">
    <property type="entry name" value="PH_9"/>
</dbReference>
<feature type="compositionally biased region" description="Low complexity" evidence="1">
    <location>
        <begin position="1071"/>
        <end position="1085"/>
    </location>
</feature>
<name>A0A0D6EIH6_SPOSA</name>
<dbReference type="CDD" id="cd00171">
    <property type="entry name" value="Sec7"/>
    <property type="match status" value="1"/>
</dbReference>
<feature type="compositionally biased region" description="Polar residues" evidence="1">
    <location>
        <begin position="378"/>
        <end position="391"/>
    </location>
</feature>
<dbReference type="GO" id="GO:0005085">
    <property type="term" value="F:guanyl-nucleotide exchange factor activity"/>
    <property type="evidence" value="ECO:0007669"/>
    <property type="project" value="InterPro"/>
</dbReference>
<feature type="compositionally biased region" description="Low complexity" evidence="1">
    <location>
        <begin position="716"/>
        <end position="731"/>
    </location>
</feature>
<feature type="compositionally biased region" description="Pro residues" evidence="1">
    <location>
        <begin position="76"/>
        <end position="87"/>
    </location>
</feature>
<feature type="compositionally biased region" description="Polar residues" evidence="1">
    <location>
        <begin position="205"/>
        <end position="224"/>
    </location>
</feature>
<feature type="compositionally biased region" description="Polar residues" evidence="1">
    <location>
        <begin position="258"/>
        <end position="274"/>
    </location>
</feature>
<feature type="compositionally biased region" description="Low complexity" evidence="1">
    <location>
        <begin position="410"/>
        <end position="429"/>
    </location>
</feature>
<dbReference type="EMBL" id="CENE01000003">
    <property type="protein sequence ID" value="CEQ39681.1"/>
    <property type="molecule type" value="Genomic_DNA"/>
</dbReference>
<feature type="compositionally biased region" description="Low complexity" evidence="1">
    <location>
        <begin position="969"/>
        <end position="982"/>
    </location>
</feature>
<evidence type="ECO:0000313" key="3">
    <source>
        <dbReference type="EMBL" id="CEQ39681.1"/>
    </source>
</evidence>
<proteinExistence type="predicted"/>
<feature type="region of interest" description="Disordered" evidence="1">
    <location>
        <begin position="327"/>
        <end position="429"/>
    </location>
</feature>
<dbReference type="Gene3D" id="2.30.29.30">
    <property type="entry name" value="Pleckstrin-homology domain (PH domain)/Phosphotyrosine-binding domain (PTB)"/>
    <property type="match status" value="1"/>
</dbReference>
<dbReference type="Pfam" id="PF15410">
    <property type="entry name" value="PH_9"/>
    <property type="match status" value="1"/>
</dbReference>
<dbReference type="Pfam" id="PF01369">
    <property type="entry name" value="Sec7"/>
    <property type="match status" value="1"/>
</dbReference>
<dbReference type="SUPFAM" id="SSF50729">
    <property type="entry name" value="PH domain-like"/>
    <property type="match status" value="1"/>
</dbReference>
<feature type="region of interest" description="Disordered" evidence="1">
    <location>
        <begin position="651"/>
        <end position="769"/>
    </location>
</feature>
<dbReference type="PANTHER" id="PTHR10663:SF373">
    <property type="entry name" value="PH AND SEC7 DOMAIN-CONTAINING PROTEIN C11E3.11C"/>
    <property type="match status" value="1"/>
</dbReference>
<protein>
    <submittedName>
        <fullName evidence="3">SPOSA6832_01210-mRNA-1:cds</fullName>
    </submittedName>
</protein>
<dbReference type="InterPro" id="IPR035999">
    <property type="entry name" value="Sec7_dom_sf"/>
</dbReference>
<feature type="region of interest" description="Disordered" evidence="1">
    <location>
        <begin position="251"/>
        <end position="278"/>
    </location>
</feature>
<feature type="compositionally biased region" description="Polar residues" evidence="1">
    <location>
        <begin position="492"/>
        <end position="504"/>
    </location>
</feature>
<dbReference type="Proteomes" id="UP000243876">
    <property type="component" value="Unassembled WGS sequence"/>
</dbReference>
<feature type="region of interest" description="Disordered" evidence="1">
    <location>
        <begin position="1504"/>
        <end position="1561"/>
    </location>
</feature>
<evidence type="ECO:0000256" key="1">
    <source>
        <dbReference type="SAM" id="MobiDB-lite"/>
    </source>
</evidence>
<dbReference type="OrthoDB" id="2157641at2759"/>
<feature type="region of interest" description="Disordered" evidence="1">
    <location>
        <begin position="488"/>
        <end position="618"/>
    </location>
</feature>
<feature type="compositionally biased region" description="Basic and acidic residues" evidence="1">
    <location>
        <begin position="115"/>
        <end position="132"/>
    </location>
</feature>
<feature type="compositionally biased region" description="Low complexity" evidence="1">
    <location>
        <begin position="181"/>
        <end position="196"/>
    </location>
</feature>
<dbReference type="InterPro" id="IPR011993">
    <property type="entry name" value="PH-like_dom_sf"/>
</dbReference>
<sequence length="1561" mass="164945">MLSAATNRFSRAPSPTPSTSLSPAADRSNRRLSRLSPSQFDDMVATADTVRATTGRDETMLGGSIRGSPTANPDSSPIPPLLAPEPSTPDNIKRRSMFRSVGNASSPDLASLVRKAREASGRPSGDLERVEPLGEGATGAARDSAAVAYYDAESDTDGEYSTPLPHPPRNTASSDPFSAVRTSPPRTRSTTSPATIRTHRPNTPPSENFAQISVPSDPSSQDSTAVDHPSTGKLSSISTFSSGSYVDVPFPTVEDSPKSSTTTRGGPNASTTSLALGFDFSPRRRRALTSEGDDGKASNIVVEHDAQDLPLLPQVRRRRVFECYKTARTSQAASTSTTPASSNFPFSQAPPVPPIPATFSHNAPPQSRPSTGGLDLSGRNSSVDINIHSPQRPSPVKLPSSYAVARDDSNNSLISTQSSSSSARRRSMSLSSMPAAVLLSVDPAANAGRDRRPTGRTEDDQLRKELRQWRLGVDGVLGAVGEGVSAGASALNGSPSKASQSSPQLGRALSAEEAGSARRRGVSPAPPTLRRPSLPEGTEIPAGTEKDRALPAAGPRSAGLQSSNHEPRRNAGGGESVADTPSIRLVSPSHTSSNPSSTGSSPLTTPRGLPTKRHSIAVPENHVITVGLATITEGSHSLESSAATPPIKSAAFTSSRTTASSPSPATPTLIQNSPLLGTPSPSPGASTNHWTPNAPPIPTLVPHRAKGYRQSIVGYPSRPSSGPSSASNSTPTVQSGSSHHPPVVRRPKTAEETAGSRQGAEAVGEEETWDEKASAFAKRCWDEDETFLERRKIAEWLGSSNLLNAATLRRYIDMFDFGGIRLDMAFRRLCGKLYLKAETQQVDRILEQFSRRYFEDNPRSPYSSADVVHAVSYSLLLLNTDLHVVDSGTRMTRQQFIRNTISAIQEQTGENEPEHESSVNPSLLFGANPPEDGNDSTSIFGAIGAEASASRKSLDRPKTSGSKAPSVYSSTSAKDSPASSTPNLTGSPVLTRTAPGADSPARGGPHRSESLATVSSAHSSKSLEANLQATLKDMYNAIRSQPIYQSSSSTLNLPEGRPSLSGNSPYATWTGGVNRSSSRRSAASNGSGGGSSAYKRASVRGMGGFLGASSSLELARSTSPTPSTTTSLSDDQWSTAFAVASSSHPAATTIGFANSLSHTIIREQQEDDAKSDSSISVTDEELALLGAPWAKEGILQRKHYWETPGKRAKDKNWVQAFVVVSGGELKMFKFDGSGGGMRMGGRGGLGGGDWTSNASSVGAISLIHALCSAMPPPGYSQGRPHCFVLTLPSGGSYFFQAGTADLVAEWVATCNYWSARLSKEPLSGGVSNMEYGWNRVDKLAAGDDDAEEVASVRSGKSGHSRMSYAASTFQGGGAANSSDRMAINEWKPPNVPLTASTLSEEAQLDHLRRHVGIVQGELAHHNTLRAPMIKLYSSRSSNASRALANWERKSQHLLTEIVKWRTYIEALSNAVRLRSIQRGRKEVEAMLQSADVDEDDDDELAASLSPFEMPPASMSVPGTDTDDTTRPGYPSVSRVSITTTTTNGDEYFDSSDTTPPAGGPV</sequence>
<dbReference type="SMART" id="SM00233">
    <property type="entry name" value="PH"/>
    <property type="match status" value="1"/>
</dbReference>
<feature type="compositionally biased region" description="Polar residues" evidence="1">
    <location>
        <begin position="359"/>
        <end position="370"/>
    </location>
</feature>
<feature type="compositionally biased region" description="Polar residues" evidence="1">
    <location>
        <begin position="1010"/>
        <end position="1019"/>
    </location>
</feature>
<feature type="region of interest" description="Disordered" evidence="1">
    <location>
        <begin position="441"/>
        <end position="462"/>
    </location>
</feature>
<dbReference type="SUPFAM" id="SSF48425">
    <property type="entry name" value="Sec7 domain"/>
    <property type="match status" value="1"/>
</dbReference>
<dbReference type="InterPro" id="IPR001849">
    <property type="entry name" value="PH_domain"/>
</dbReference>
<organism evidence="3 4">
    <name type="scientific">Sporidiobolus salmonicolor</name>
    <name type="common">Yeast-like fungus</name>
    <name type="synonym">Sporobolomyces salmonicolor</name>
    <dbReference type="NCBI Taxonomy" id="5005"/>
    <lineage>
        <taxon>Eukaryota</taxon>
        <taxon>Fungi</taxon>
        <taxon>Dikarya</taxon>
        <taxon>Basidiomycota</taxon>
        <taxon>Pucciniomycotina</taxon>
        <taxon>Microbotryomycetes</taxon>
        <taxon>Sporidiobolales</taxon>
        <taxon>Sporidiobolaceae</taxon>
        <taxon>Sporobolomyces</taxon>
    </lineage>
</organism>
<dbReference type="PROSITE" id="PS50190">
    <property type="entry name" value="SEC7"/>
    <property type="match status" value="1"/>
</dbReference>
<evidence type="ECO:0000313" key="4">
    <source>
        <dbReference type="Proteomes" id="UP000243876"/>
    </source>
</evidence>
<dbReference type="InterPro" id="IPR000904">
    <property type="entry name" value="Sec7_dom"/>
</dbReference>
<reference evidence="4" key="1">
    <citation type="submission" date="2015-02" db="EMBL/GenBank/DDBJ databases">
        <authorList>
            <person name="Gon?alves P."/>
        </authorList>
    </citation>
    <scope>NUCLEOTIDE SEQUENCE [LARGE SCALE GENOMIC DNA]</scope>
</reference>
<feature type="compositionally biased region" description="Low complexity" evidence="1">
    <location>
        <begin position="327"/>
        <end position="342"/>
    </location>
</feature>
<feature type="region of interest" description="Disordered" evidence="1">
    <location>
        <begin position="1"/>
        <end position="238"/>
    </location>
</feature>
<feature type="compositionally biased region" description="Low complexity" evidence="1">
    <location>
        <begin position="587"/>
        <end position="606"/>
    </location>
</feature>
<dbReference type="Gene3D" id="1.10.1000.11">
    <property type="entry name" value="Arf Nucleotide-binding Site Opener,domain 2"/>
    <property type="match status" value="1"/>
</dbReference>
<evidence type="ECO:0000259" key="2">
    <source>
        <dbReference type="PROSITE" id="PS50190"/>
    </source>
</evidence>
<keyword evidence="4" id="KW-1185">Reference proteome</keyword>
<feature type="region of interest" description="Disordered" evidence="1">
    <location>
        <begin position="906"/>
        <end position="1019"/>
    </location>
</feature>
<feature type="compositionally biased region" description="Low complexity" evidence="1">
    <location>
        <begin position="651"/>
        <end position="687"/>
    </location>
</feature>
<feature type="domain" description="SEC7" evidence="2">
    <location>
        <begin position="745"/>
        <end position="914"/>
    </location>
</feature>
<dbReference type="InterPro" id="IPR023394">
    <property type="entry name" value="Sec7_C_sf"/>
</dbReference>
<dbReference type="PANTHER" id="PTHR10663">
    <property type="entry name" value="GUANYL-NUCLEOTIDE EXCHANGE FACTOR"/>
    <property type="match status" value="1"/>
</dbReference>
<feature type="compositionally biased region" description="Basic and acidic residues" evidence="1">
    <location>
        <begin position="448"/>
        <end position="462"/>
    </location>
</feature>
<dbReference type="GO" id="GO:0032012">
    <property type="term" value="P:regulation of ARF protein signal transduction"/>
    <property type="evidence" value="ECO:0007669"/>
    <property type="project" value="InterPro"/>
</dbReference>